<dbReference type="EMBL" id="LNQE01001517">
    <property type="protein sequence ID" value="KUG15985.1"/>
    <property type="molecule type" value="Genomic_DNA"/>
</dbReference>
<dbReference type="SUPFAM" id="SSF53927">
    <property type="entry name" value="Cytidine deaminase-like"/>
    <property type="match status" value="1"/>
</dbReference>
<keyword evidence="13" id="KW-0464">Manganese</keyword>
<dbReference type="SUPFAM" id="SSF144010">
    <property type="entry name" value="CofE-like"/>
    <property type="match status" value="1"/>
</dbReference>
<evidence type="ECO:0000256" key="5">
    <source>
        <dbReference type="ARBA" id="ARBA00022598"/>
    </source>
</evidence>
<dbReference type="Gene3D" id="3.30.1330.100">
    <property type="entry name" value="CofE-like"/>
    <property type="match status" value="1"/>
</dbReference>
<dbReference type="NCBIfam" id="TIGR01916">
    <property type="entry name" value="F420_cofE"/>
    <property type="match status" value="1"/>
</dbReference>
<keyword evidence="11" id="KW-0630">Potassium</keyword>
<comment type="catalytic activity">
    <reaction evidence="15">
        <text>cytidine + H2O + H(+) = uridine + NH4(+)</text>
        <dbReference type="Rhea" id="RHEA:16069"/>
        <dbReference type="ChEBI" id="CHEBI:15377"/>
        <dbReference type="ChEBI" id="CHEBI:15378"/>
        <dbReference type="ChEBI" id="CHEBI:16704"/>
        <dbReference type="ChEBI" id="CHEBI:17562"/>
        <dbReference type="ChEBI" id="CHEBI:28938"/>
        <dbReference type="EC" id="3.5.4.5"/>
    </reaction>
</comment>
<dbReference type="InterPro" id="IPR016192">
    <property type="entry name" value="APOBEC/CMP_deaminase_Zn-bd"/>
</dbReference>
<dbReference type="GO" id="GO:0008270">
    <property type="term" value="F:zinc ion binding"/>
    <property type="evidence" value="ECO:0007669"/>
    <property type="project" value="InterPro"/>
</dbReference>
<dbReference type="Gene3D" id="3.90.1660.10">
    <property type="entry name" value="CofE-like domain"/>
    <property type="match status" value="1"/>
</dbReference>
<evidence type="ECO:0000256" key="13">
    <source>
        <dbReference type="ARBA" id="ARBA00023211"/>
    </source>
</evidence>
<evidence type="ECO:0000256" key="6">
    <source>
        <dbReference type="ARBA" id="ARBA00022723"/>
    </source>
</evidence>
<dbReference type="InterPro" id="IPR016193">
    <property type="entry name" value="Cytidine_deaminase-like"/>
</dbReference>
<dbReference type="PROSITE" id="PS00903">
    <property type="entry name" value="CYT_DCMP_DEAMINASES_1"/>
    <property type="match status" value="1"/>
</dbReference>
<dbReference type="EC" id="3.5.4.5" evidence="4"/>
<dbReference type="PANTHER" id="PTHR47917">
    <property type="match status" value="1"/>
</dbReference>
<evidence type="ECO:0000256" key="15">
    <source>
        <dbReference type="ARBA" id="ARBA00049558"/>
    </source>
</evidence>
<dbReference type="Gene3D" id="3.40.140.10">
    <property type="entry name" value="Cytidine Deaminase, domain 2"/>
    <property type="match status" value="1"/>
</dbReference>
<feature type="domain" description="CMP/dCMP-type deaminase" evidence="16">
    <location>
        <begin position="255"/>
        <end position="373"/>
    </location>
</feature>
<name>A0A0W8F589_9ZZZZ</name>
<dbReference type="GO" id="GO:0005525">
    <property type="term" value="F:GTP binding"/>
    <property type="evidence" value="ECO:0007669"/>
    <property type="project" value="UniProtKB-KW"/>
</dbReference>
<evidence type="ECO:0000256" key="4">
    <source>
        <dbReference type="ARBA" id="ARBA00012783"/>
    </source>
</evidence>
<keyword evidence="7" id="KW-0547">Nucleotide-binding</keyword>
<keyword evidence="8" id="KW-0378">Hydrolase</keyword>
<accession>A0A0W8F589</accession>
<comment type="cofactor">
    <cofactor evidence="1">
        <name>Zn(2+)</name>
        <dbReference type="ChEBI" id="CHEBI:29105"/>
    </cofactor>
</comment>
<keyword evidence="12" id="KW-0342">GTP-binding</keyword>
<proteinExistence type="inferred from homology"/>
<dbReference type="NCBIfam" id="TIGR01354">
    <property type="entry name" value="cyt_deam_tetra"/>
    <property type="match status" value="1"/>
</dbReference>
<evidence type="ECO:0000259" key="16">
    <source>
        <dbReference type="PROSITE" id="PS51747"/>
    </source>
</evidence>
<dbReference type="AlphaFoldDB" id="A0A0W8F589"/>
<dbReference type="FunFam" id="3.40.140.10:FF:000008">
    <property type="entry name" value="Cytidine deaminase"/>
    <property type="match status" value="1"/>
</dbReference>
<dbReference type="GO" id="GO:0004126">
    <property type="term" value="F:cytidine deaminase activity"/>
    <property type="evidence" value="ECO:0007669"/>
    <property type="project" value="UniProtKB-EC"/>
</dbReference>
<keyword evidence="5 17" id="KW-0436">Ligase</keyword>
<sequence length="384" mass="40313">MQVLGIKSDLVRPGDDLVEFLVRAMNRSGQAFQDGDILVVSESIVATSEGRVVDLDKIQPGDLAISLAGQYKKDPREMELILRESDEIVGGIPGVVLTLNNGFLFPNAGIDNSNAPPGHVVLFPADPKGSAIAIRERMANGKKIGVIIGDSRTHPLRLGCVGVALACSGLEAVVDARGQKDLFGRELKITRKAVADNLVSAAQIVMGEGDEGIPAAIIRDSGVPIKEASGEIPTIPPAECMYIGALGIGPRPYAGGYDQLIECAGQAIARAYAPYSRFRVGAALLTKKGNVYSAGNIENASTGAGICAERVAISQAIASGEREFEAIAIVGDGCQPISPCGICRQSLIEFGEDIMVIMANCKGDALTASSRDLLPRAFTGKWLE</sequence>
<evidence type="ECO:0000256" key="8">
    <source>
        <dbReference type="ARBA" id="ARBA00022801"/>
    </source>
</evidence>
<keyword evidence="9" id="KW-0862">Zinc</keyword>
<reference evidence="17" key="1">
    <citation type="journal article" date="2015" name="Proc. Natl. Acad. Sci. U.S.A.">
        <title>Networks of energetic and metabolic interactions define dynamics in microbial communities.</title>
        <authorList>
            <person name="Embree M."/>
            <person name="Liu J.K."/>
            <person name="Al-Bassam M.M."/>
            <person name="Zengler K."/>
        </authorList>
    </citation>
    <scope>NUCLEOTIDE SEQUENCE</scope>
</reference>
<organism evidence="17">
    <name type="scientific">hydrocarbon metagenome</name>
    <dbReference type="NCBI Taxonomy" id="938273"/>
    <lineage>
        <taxon>unclassified sequences</taxon>
        <taxon>metagenomes</taxon>
        <taxon>ecological metagenomes</taxon>
    </lineage>
</organism>
<dbReference type="InterPro" id="IPR008225">
    <property type="entry name" value="F420-0_g-glutamyl_ligase"/>
</dbReference>
<protein>
    <recommendedName>
        <fullName evidence="4">cytidine deaminase</fullName>
        <ecNumber evidence="4">3.5.4.5</ecNumber>
    </recommendedName>
    <alternativeName>
        <fullName evidence="14">Cytidine aminohydrolase</fullName>
    </alternativeName>
</protein>
<comment type="similarity">
    <text evidence="3">Belongs to the cytidine and deoxycytidylate deaminase family.</text>
</comment>
<keyword evidence="6" id="KW-0479">Metal-binding</keyword>
<dbReference type="CDD" id="cd01283">
    <property type="entry name" value="cytidine_deaminase"/>
    <property type="match status" value="1"/>
</dbReference>
<dbReference type="GO" id="GO:0055086">
    <property type="term" value="P:nucleobase-containing small molecule metabolic process"/>
    <property type="evidence" value="ECO:0007669"/>
    <property type="project" value="UniProtKB-ARBA"/>
</dbReference>
<dbReference type="GO" id="GO:0072527">
    <property type="term" value="P:pyrimidine-containing compound metabolic process"/>
    <property type="evidence" value="ECO:0007669"/>
    <property type="project" value="UniProtKB-ARBA"/>
</dbReference>
<evidence type="ECO:0000256" key="11">
    <source>
        <dbReference type="ARBA" id="ARBA00022958"/>
    </source>
</evidence>
<evidence type="ECO:0000256" key="7">
    <source>
        <dbReference type="ARBA" id="ARBA00022741"/>
    </source>
</evidence>
<comment type="function">
    <text evidence="2">This enzyme scavenges exogenous and endogenous cytidine and 2'-deoxycytidine for UMP synthesis.</text>
</comment>
<dbReference type="InterPro" id="IPR006262">
    <property type="entry name" value="Cyt_deam_tetra"/>
</dbReference>
<dbReference type="Pfam" id="PF00383">
    <property type="entry name" value="dCMP_cyt_deam_1"/>
    <property type="match status" value="1"/>
</dbReference>
<evidence type="ECO:0000256" key="14">
    <source>
        <dbReference type="ARBA" id="ARBA00032005"/>
    </source>
</evidence>
<dbReference type="PROSITE" id="PS51747">
    <property type="entry name" value="CYT_DCMP_DEAMINASES_2"/>
    <property type="match status" value="1"/>
</dbReference>
<evidence type="ECO:0000313" key="17">
    <source>
        <dbReference type="EMBL" id="KUG15985.1"/>
    </source>
</evidence>
<evidence type="ECO:0000256" key="1">
    <source>
        <dbReference type="ARBA" id="ARBA00001947"/>
    </source>
</evidence>
<dbReference type="InterPro" id="IPR002847">
    <property type="entry name" value="F420-0_gamma-glut_ligase-dom"/>
</dbReference>
<comment type="caution">
    <text evidence="17">The sequence shown here is derived from an EMBL/GenBank/DDBJ whole genome shotgun (WGS) entry which is preliminary data.</text>
</comment>
<gene>
    <name evidence="17" type="ORF">ASZ90_014316</name>
</gene>
<dbReference type="NCBIfam" id="NF004064">
    <property type="entry name" value="PRK05578.1"/>
    <property type="match status" value="1"/>
</dbReference>
<dbReference type="PANTHER" id="PTHR47917:SF2">
    <property type="entry name" value="COENZYME F420:L-GLUTAMATE LIGASE-LIKE DOMAIN-CONTAINING PROTEIN"/>
    <property type="match status" value="1"/>
</dbReference>
<keyword evidence="10" id="KW-0460">Magnesium</keyword>
<evidence type="ECO:0000256" key="2">
    <source>
        <dbReference type="ARBA" id="ARBA00003949"/>
    </source>
</evidence>
<dbReference type="InterPro" id="IPR002125">
    <property type="entry name" value="CMP_dCMP_dom"/>
</dbReference>
<evidence type="ECO:0000256" key="10">
    <source>
        <dbReference type="ARBA" id="ARBA00022842"/>
    </source>
</evidence>
<evidence type="ECO:0000256" key="12">
    <source>
        <dbReference type="ARBA" id="ARBA00023134"/>
    </source>
</evidence>
<dbReference type="Pfam" id="PF01996">
    <property type="entry name" value="F420_ligase"/>
    <property type="match status" value="1"/>
</dbReference>
<dbReference type="GO" id="GO:0052618">
    <property type="term" value="F:coenzyme F420-0:L-glutamate ligase activity"/>
    <property type="evidence" value="ECO:0007669"/>
    <property type="project" value="TreeGrafter"/>
</dbReference>
<evidence type="ECO:0000256" key="9">
    <source>
        <dbReference type="ARBA" id="ARBA00022833"/>
    </source>
</evidence>
<evidence type="ECO:0000256" key="3">
    <source>
        <dbReference type="ARBA" id="ARBA00006576"/>
    </source>
</evidence>